<name>A0ABV9M2H7_9ENTE</name>
<dbReference type="InterPro" id="IPR012545">
    <property type="entry name" value="DUF1697"/>
</dbReference>
<evidence type="ECO:0000313" key="1">
    <source>
        <dbReference type="EMBL" id="MFC4709320.1"/>
    </source>
</evidence>
<protein>
    <submittedName>
        <fullName evidence="1">DUF1697 domain-containing protein</fullName>
    </submittedName>
</protein>
<dbReference type="Proteomes" id="UP001596026">
    <property type="component" value="Unassembled WGS sequence"/>
</dbReference>
<dbReference type="Gene3D" id="3.30.70.1260">
    <property type="entry name" value="bacterial protein sp0830 like"/>
    <property type="match status" value="1"/>
</dbReference>
<proteinExistence type="predicted"/>
<organism evidence="1 2">
    <name type="scientific">Enterococcus eurekensis</name>
    <dbReference type="NCBI Taxonomy" id="1159753"/>
    <lineage>
        <taxon>Bacteria</taxon>
        <taxon>Bacillati</taxon>
        <taxon>Bacillota</taxon>
        <taxon>Bacilli</taxon>
        <taxon>Lactobacillales</taxon>
        <taxon>Enterococcaceae</taxon>
        <taxon>Enterococcus</taxon>
    </lineage>
</organism>
<accession>A0ABV9M2H7</accession>
<comment type="caution">
    <text evidence="1">The sequence shown here is derived from an EMBL/GenBank/DDBJ whole genome shotgun (WGS) entry which is preliminary data.</text>
</comment>
<gene>
    <name evidence="1" type="ORF">ACFO3L_01495</name>
</gene>
<dbReference type="SUPFAM" id="SSF160379">
    <property type="entry name" value="SP0830-like"/>
    <property type="match status" value="1"/>
</dbReference>
<dbReference type="PIRSF" id="PIRSF008502">
    <property type="entry name" value="UCP008502"/>
    <property type="match status" value="1"/>
</dbReference>
<dbReference type="EMBL" id="JBHSGT010000013">
    <property type="protein sequence ID" value="MFC4709320.1"/>
    <property type="molecule type" value="Genomic_DNA"/>
</dbReference>
<dbReference type="PANTHER" id="PTHR36439:SF1">
    <property type="entry name" value="DUF1697 DOMAIN-CONTAINING PROTEIN"/>
    <property type="match status" value="1"/>
</dbReference>
<reference evidence="2" key="1">
    <citation type="journal article" date="2019" name="Int. J. Syst. Evol. Microbiol.">
        <title>The Global Catalogue of Microorganisms (GCM) 10K type strain sequencing project: providing services to taxonomists for standard genome sequencing and annotation.</title>
        <authorList>
            <consortium name="The Broad Institute Genomics Platform"/>
            <consortium name="The Broad Institute Genome Sequencing Center for Infectious Disease"/>
            <person name="Wu L."/>
            <person name="Ma J."/>
        </authorList>
    </citation>
    <scope>NUCLEOTIDE SEQUENCE [LARGE SCALE GENOMIC DNA]</scope>
    <source>
        <strain evidence="2">CGMCC 1.19061</strain>
    </source>
</reference>
<evidence type="ECO:0000313" key="2">
    <source>
        <dbReference type="Proteomes" id="UP001596026"/>
    </source>
</evidence>
<dbReference type="PANTHER" id="PTHR36439">
    <property type="entry name" value="BLL4334 PROTEIN"/>
    <property type="match status" value="1"/>
</dbReference>
<dbReference type="Gene3D" id="3.30.70.1280">
    <property type="entry name" value="SP0830-like domains"/>
    <property type="match status" value="1"/>
</dbReference>
<dbReference type="RefSeq" id="WP_379963135.1">
    <property type="nucleotide sequence ID" value="NZ_JBHSGT010000013.1"/>
</dbReference>
<dbReference type="Pfam" id="PF08002">
    <property type="entry name" value="DUF1697"/>
    <property type="match status" value="1"/>
</dbReference>
<keyword evidence="2" id="KW-1185">Reference proteome</keyword>
<sequence length="182" mass="20762">MIYVALLRGINVGGNNKIKMVDLKRVFESLEFKNVKTYLHSGNIIFQAPKEAKTILAMKIEARIHTVFDLKIPVLIKDQEDLASIIEALPVNWENNATMKSDVLFLWDGVDQKTLLEQIQPNPAIDTVKLVSGAILWTISRDELNKSRLKQIISLPLYKQTTIRNVNTTRKIFELMNNLSES</sequence>